<feature type="transmembrane region" description="Helical" evidence="8">
    <location>
        <begin position="415"/>
        <end position="437"/>
    </location>
</feature>
<dbReference type="GO" id="GO:0016763">
    <property type="term" value="F:pentosyltransferase activity"/>
    <property type="evidence" value="ECO:0007669"/>
    <property type="project" value="TreeGrafter"/>
</dbReference>
<keyword evidence="2" id="KW-1003">Cell membrane</keyword>
<keyword evidence="5 8" id="KW-0812">Transmembrane</keyword>
<feature type="transmembrane region" description="Helical" evidence="8">
    <location>
        <begin position="134"/>
        <end position="156"/>
    </location>
</feature>
<dbReference type="PANTHER" id="PTHR33908">
    <property type="entry name" value="MANNOSYLTRANSFERASE YKCB-RELATED"/>
    <property type="match status" value="1"/>
</dbReference>
<dbReference type="InterPro" id="IPR050297">
    <property type="entry name" value="LipidA_mod_glycosyltrf_83"/>
</dbReference>
<evidence type="ECO:0000256" key="1">
    <source>
        <dbReference type="ARBA" id="ARBA00004651"/>
    </source>
</evidence>
<evidence type="ECO:0000256" key="8">
    <source>
        <dbReference type="SAM" id="Phobius"/>
    </source>
</evidence>
<evidence type="ECO:0000256" key="6">
    <source>
        <dbReference type="ARBA" id="ARBA00022989"/>
    </source>
</evidence>
<feature type="transmembrane region" description="Helical" evidence="8">
    <location>
        <begin position="232"/>
        <end position="252"/>
    </location>
</feature>
<evidence type="ECO:0008006" key="11">
    <source>
        <dbReference type="Google" id="ProtNLM"/>
    </source>
</evidence>
<sequence length="517" mass="55133">MAGRLARLALPGAAWAVAAALVLRLAAVAAIEVRLEGEERDQVVAGDAGGYLDLAGDIASGRDYAVDSGVHPRRAMRVPLFPLLLAGPVWLGQNVDWISERSLSALCRCVVALCGTLAVWATGRLGRAIGGPRVGAAAAWLAALNPLAIAFSTMLLSESLFAALLTLSLAGVAECVRRPVGDAPLPTRCGPAIWAGLATAGACLTRPVWLPFLPCVVLLAVGLAWKAGDLKRAAWTGAFVAAFLVGFAPWPLRNQRVLGAPVMTTTWGGPTLYDSLGPQATGASDMRFRDPPRRVPGWDVLYGEDIGDDRGAIPPELRPAYRVEFNDLHSGDWPGDGPTVQQITALQDWPWVDWRTDDPEVRKAVFGDELASNRLYGRAAWQTAGEDPLRVARLAVVKQGRFWRPWPVGGLPGGAVGVALKIGFAAFFLPLIGLALWGGVRQWRDGGEQGAWEVNRLWALALTWGPVLGLAAVCLVFVGSVRYRLPGEFPLCVAAAVGGLDLWRRRRPGERTARTGG</sequence>
<evidence type="ECO:0000256" key="5">
    <source>
        <dbReference type="ARBA" id="ARBA00022692"/>
    </source>
</evidence>
<accession>A0A517PD20</accession>
<gene>
    <name evidence="9" type="ORF">CA12_33950</name>
</gene>
<evidence type="ECO:0000256" key="3">
    <source>
        <dbReference type="ARBA" id="ARBA00022676"/>
    </source>
</evidence>
<keyword evidence="10" id="KW-1185">Reference proteome</keyword>
<dbReference type="OrthoDB" id="232864at2"/>
<comment type="subcellular location">
    <subcellularLocation>
        <location evidence="1">Cell membrane</location>
        <topology evidence="1">Multi-pass membrane protein</topology>
    </subcellularLocation>
</comment>
<dbReference type="KEGG" id="acaf:CA12_33950"/>
<dbReference type="AlphaFoldDB" id="A0A517PD20"/>
<feature type="transmembrane region" description="Helical" evidence="8">
    <location>
        <begin position="208"/>
        <end position="225"/>
    </location>
</feature>
<proteinExistence type="predicted"/>
<keyword evidence="7 8" id="KW-0472">Membrane</keyword>
<name>A0A517PD20_9PLAN</name>
<dbReference type="GO" id="GO:0009103">
    <property type="term" value="P:lipopolysaccharide biosynthetic process"/>
    <property type="evidence" value="ECO:0007669"/>
    <property type="project" value="UniProtKB-ARBA"/>
</dbReference>
<protein>
    <recommendedName>
        <fullName evidence="11">Glycosyltransferase RgtA/B/C/D-like domain-containing protein</fullName>
    </recommendedName>
</protein>
<dbReference type="EMBL" id="CP036265">
    <property type="protein sequence ID" value="QDT17275.1"/>
    <property type="molecule type" value="Genomic_DNA"/>
</dbReference>
<evidence type="ECO:0000256" key="4">
    <source>
        <dbReference type="ARBA" id="ARBA00022679"/>
    </source>
</evidence>
<reference evidence="9 10" key="1">
    <citation type="submission" date="2019-02" db="EMBL/GenBank/DDBJ databases">
        <title>Deep-cultivation of Planctomycetes and their phenomic and genomic characterization uncovers novel biology.</title>
        <authorList>
            <person name="Wiegand S."/>
            <person name="Jogler M."/>
            <person name="Boedeker C."/>
            <person name="Pinto D."/>
            <person name="Vollmers J."/>
            <person name="Rivas-Marin E."/>
            <person name="Kohn T."/>
            <person name="Peeters S.H."/>
            <person name="Heuer A."/>
            <person name="Rast P."/>
            <person name="Oberbeckmann S."/>
            <person name="Bunk B."/>
            <person name="Jeske O."/>
            <person name="Meyerdierks A."/>
            <person name="Storesund J.E."/>
            <person name="Kallscheuer N."/>
            <person name="Luecker S."/>
            <person name="Lage O.M."/>
            <person name="Pohl T."/>
            <person name="Merkel B.J."/>
            <person name="Hornburger P."/>
            <person name="Mueller R.-W."/>
            <person name="Bruemmer F."/>
            <person name="Labrenz M."/>
            <person name="Spormann A.M."/>
            <person name="Op den Camp H."/>
            <person name="Overmann J."/>
            <person name="Amann R."/>
            <person name="Jetten M.S.M."/>
            <person name="Mascher T."/>
            <person name="Medema M.H."/>
            <person name="Devos D.P."/>
            <person name="Kaster A.-K."/>
            <person name="Ovreas L."/>
            <person name="Rohde M."/>
            <person name="Galperin M.Y."/>
            <person name="Jogler C."/>
        </authorList>
    </citation>
    <scope>NUCLEOTIDE SEQUENCE [LARGE SCALE GENOMIC DNA]</scope>
    <source>
        <strain evidence="9 10">CA12</strain>
    </source>
</reference>
<dbReference type="GO" id="GO:0005886">
    <property type="term" value="C:plasma membrane"/>
    <property type="evidence" value="ECO:0007669"/>
    <property type="project" value="UniProtKB-SubCell"/>
</dbReference>
<evidence type="ECO:0000256" key="2">
    <source>
        <dbReference type="ARBA" id="ARBA00022475"/>
    </source>
</evidence>
<evidence type="ECO:0000313" key="9">
    <source>
        <dbReference type="EMBL" id="QDT17275.1"/>
    </source>
</evidence>
<keyword evidence="3" id="KW-0328">Glycosyltransferase</keyword>
<evidence type="ECO:0000256" key="7">
    <source>
        <dbReference type="ARBA" id="ARBA00023136"/>
    </source>
</evidence>
<feature type="transmembrane region" description="Helical" evidence="8">
    <location>
        <begin position="457"/>
        <end position="479"/>
    </location>
</feature>
<dbReference type="RefSeq" id="WP_145360159.1">
    <property type="nucleotide sequence ID" value="NZ_CP036265.1"/>
</dbReference>
<evidence type="ECO:0000313" key="10">
    <source>
        <dbReference type="Proteomes" id="UP000318741"/>
    </source>
</evidence>
<dbReference type="Proteomes" id="UP000318741">
    <property type="component" value="Chromosome"/>
</dbReference>
<keyword evidence="6 8" id="KW-1133">Transmembrane helix</keyword>
<organism evidence="9 10">
    <name type="scientific">Alienimonas californiensis</name>
    <dbReference type="NCBI Taxonomy" id="2527989"/>
    <lineage>
        <taxon>Bacteria</taxon>
        <taxon>Pseudomonadati</taxon>
        <taxon>Planctomycetota</taxon>
        <taxon>Planctomycetia</taxon>
        <taxon>Planctomycetales</taxon>
        <taxon>Planctomycetaceae</taxon>
        <taxon>Alienimonas</taxon>
    </lineage>
</organism>
<keyword evidence="4" id="KW-0808">Transferase</keyword>
<dbReference type="PANTHER" id="PTHR33908:SF11">
    <property type="entry name" value="MEMBRANE PROTEIN"/>
    <property type="match status" value="1"/>
</dbReference>